<gene>
    <name evidence="2" type="ORF">LX78_02848</name>
</gene>
<dbReference type="AlphaFoldDB" id="A0A316DIQ1"/>
<evidence type="ECO:0008006" key="4">
    <source>
        <dbReference type="Google" id="ProtNLM"/>
    </source>
</evidence>
<organism evidence="2 3">
    <name type="scientific">Xanthomarina spongicola</name>
    <dbReference type="NCBI Taxonomy" id="570520"/>
    <lineage>
        <taxon>Bacteria</taxon>
        <taxon>Pseudomonadati</taxon>
        <taxon>Bacteroidota</taxon>
        <taxon>Flavobacteriia</taxon>
        <taxon>Flavobacteriales</taxon>
        <taxon>Flavobacteriaceae</taxon>
        <taxon>Xanthomarina</taxon>
    </lineage>
</organism>
<dbReference type="Proteomes" id="UP000245430">
    <property type="component" value="Unassembled WGS sequence"/>
</dbReference>
<keyword evidence="1" id="KW-0812">Transmembrane</keyword>
<dbReference type="Gene3D" id="3.30.70.60">
    <property type="match status" value="1"/>
</dbReference>
<protein>
    <recommendedName>
        <fullName evidence="4">Type IV pilus assembly protein PilO</fullName>
    </recommendedName>
</protein>
<keyword evidence="1" id="KW-1133">Transmembrane helix</keyword>
<dbReference type="InterPro" id="IPR014717">
    <property type="entry name" value="Transl_elong_EF1B/ribsomal_bS6"/>
</dbReference>
<dbReference type="RefSeq" id="WP_245881545.1">
    <property type="nucleotide sequence ID" value="NZ_QGGP01000011.1"/>
</dbReference>
<name>A0A316DIQ1_9FLAO</name>
<keyword evidence="1" id="KW-0472">Membrane</keyword>
<evidence type="ECO:0000256" key="1">
    <source>
        <dbReference type="SAM" id="Phobius"/>
    </source>
</evidence>
<accession>A0A316DIQ1</accession>
<comment type="caution">
    <text evidence="2">The sequence shown here is derived from an EMBL/GenBank/DDBJ whole genome shotgun (WGS) entry which is preliminary data.</text>
</comment>
<proteinExistence type="predicted"/>
<dbReference type="EMBL" id="QGGP01000011">
    <property type="protein sequence ID" value="PWK17109.1"/>
    <property type="molecule type" value="Genomic_DNA"/>
</dbReference>
<reference evidence="2 3" key="1">
    <citation type="submission" date="2018-05" db="EMBL/GenBank/DDBJ databases">
        <title>Genomic Encyclopedia of Archaeal and Bacterial Type Strains, Phase II (KMG-II): from individual species to whole genera.</title>
        <authorList>
            <person name="Goeker M."/>
        </authorList>
    </citation>
    <scope>NUCLEOTIDE SEQUENCE [LARGE SCALE GENOMIC DNA]</scope>
    <source>
        <strain evidence="2 3">DSM 22637</strain>
    </source>
</reference>
<feature type="transmembrane region" description="Helical" evidence="1">
    <location>
        <begin position="7"/>
        <end position="26"/>
    </location>
</feature>
<evidence type="ECO:0000313" key="3">
    <source>
        <dbReference type="Proteomes" id="UP000245430"/>
    </source>
</evidence>
<keyword evidence="3" id="KW-1185">Reference proteome</keyword>
<evidence type="ECO:0000313" key="2">
    <source>
        <dbReference type="EMBL" id="PWK17109.1"/>
    </source>
</evidence>
<sequence length="170" mass="19758">MTSRNKNIVLVVGFIIILFVCYHLAISKTVVLIGESKSLKIEELLFKNTPRELSLLKQKQKYYDSIFNKYQLNGSSIQNNLLKTINTTAEQNNIQIISFLEPHIELKEDLTIKTYQFVIEGEYNDMVQLIYQLEQKSKFGEIINLHFEKKKNFRTGKSFLEASVLLKSFG</sequence>